<feature type="region of interest" description="Disordered" evidence="1">
    <location>
        <begin position="19"/>
        <end position="47"/>
    </location>
</feature>
<protein>
    <submittedName>
        <fullName evidence="3">(wild Malaysian banana) hypothetical protein</fullName>
    </submittedName>
</protein>
<feature type="chain" id="PRO_5036220115" evidence="2">
    <location>
        <begin position="18"/>
        <end position="205"/>
    </location>
</feature>
<organism evidence="4 5">
    <name type="scientific">Musa acuminata subsp. malaccensis</name>
    <name type="common">Wild banana</name>
    <name type="synonym">Musa malaccensis</name>
    <dbReference type="NCBI Taxonomy" id="214687"/>
    <lineage>
        <taxon>Eukaryota</taxon>
        <taxon>Viridiplantae</taxon>
        <taxon>Streptophyta</taxon>
        <taxon>Embryophyta</taxon>
        <taxon>Tracheophyta</taxon>
        <taxon>Spermatophyta</taxon>
        <taxon>Magnoliopsida</taxon>
        <taxon>Liliopsida</taxon>
        <taxon>Zingiberales</taxon>
        <taxon>Musaceae</taxon>
        <taxon>Musa</taxon>
    </lineage>
</organism>
<evidence type="ECO:0000256" key="2">
    <source>
        <dbReference type="SAM" id="SignalP"/>
    </source>
</evidence>
<reference evidence="4" key="2">
    <citation type="submission" date="2021-05" db="UniProtKB">
        <authorList>
            <consortium name="EnsemblPlants"/>
        </authorList>
    </citation>
    <scope>IDENTIFICATION</scope>
    <source>
        <strain evidence="4">subsp. malaccensis</strain>
    </source>
</reference>
<reference evidence="3" key="1">
    <citation type="submission" date="2021-03" db="EMBL/GenBank/DDBJ databases">
        <authorList>
            <consortium name="Genoscope - CEA"/>
            <person name="William W."/>
        </authorList>
    </citation>
    <scope>NUCLEOTIDE SEQUENCE</scope>
    <source>
        <strain evidence="3">Doubled-haploid Pahang</strain>
    </source>
</reference>
<proteinExistence type="predicted"/>
<gene>
    <name evidence="3" type="ORF">GSMUA_223310.1</name>
</gene>
<keyword evidence="2" id="KW-0732">Signal</keyword>
<sequence length="205" mass="22691">MVLVACLLCKPCVSCEGKEESRQRKPPTAGFKPHAPRDDAASPTGGLSWQRLGAGAREGGRGLSSKIIGHSGTCIWLDGHDSWHQEGKIQPNSNAGHVWGSSRKFLWVESMGTITMNSVHQDMGSVKWLGSLLATSHWKQLFHHHDCSKLGVLSVCSQHRSQHERPLLPDWAVRIMRNPRTLCQTSYKTLHRSVATGRKEPGQMT</sequence>
<dbReference type="AlphaFoldDB" id="A0A804KG29"/>
<feature type="signal peptide" evidence="2">
    <location>
        <begin position="1"/>
        <end position="17"/>
    </location>
</feature>
<dbReference type="InParanoid" id="A0A804KG29"/>
<dbReference type="EnsemblPlants" id="Ma09_t04920.1">
    <property type="protein sequence ID" value="Ma09_p04920.1"/>
    <property type="gene ID" value="Ma09_g04920"/>
</dbReference>
<keyword evidence="5" id="KW-1185">Reference proteome</keyword>
<accession>A0A804KG29</accession>
<dbReference type="Gramene" id="Ma09_t04920.1">
    <property type="protein sequence ID" value="Ma09_p04920.1"/>
    <property type="gene ID" value="Ma09_g04920"/>
</dbReference>
<dbReference type="EMBL" id="HG996474">
    <property type="protein sequence ID" value="CAG1834226.1"/>
    <property type="molecule type" value="Genomic_DNA"/>
</dbReference>
<evidence type="ECO:0000313" key="5">
    <source>
        <dbReference type="Proteomes" id="UP000012960"/>
    </source>
</evidence>
<dbReference type="Proteomes" id="UP000012960">
    <property type="component" value="Unplaced"/>
</dbReference>
<name>A0A804KG29_MUSAM</name>
<evidence type="ECO:0000313" key="3">
    <source>
        <dbReference type="EMBL" id="CAG1834226.1"/>
    </source>
</evidence>
<evidence type="ECO:0000313" key="4">
    <source>
        <dbReference type="EnsemblPlants" id="Ma09_p04920.1"/>
    </source>
</evidence>
<evidence type="ECO:0000256" key="1">
    <source>
        <dbReference type="SAM" id="MobiDB-lite"/>
    </source>
</evidence>